<reference evidence="1" key="1">
    <citation type="submission" date="2021-02" db="EMBL/GenBank/DDBJ databases">
        <authorList>
            <consortium name="DOE Joint Genome Institute"/>
            <person name="Ahrendt S."/>
            <person name="Looney B.P."/>
            <person name="Miyauchi S."/>
            <person name="Morin E."/>
            <person name="Drula E."/>
            <person name="Courty P.E."/>
            <person name="Chicoki N."/>
            <person name="Fauchery L."/>
            <person name="Kohler A."/>
            <person name="Kuo A."/>
            <person name="Labutti K."/>
            <person name="Pangilinan J."/>
            <person name="Lipzen A."/>
            <person name="Riley R."/>
            <person name="Andreopoulos W."/>
            <person name="He G."/>
            <person name="Johnson J."/>
            <person name="Barry K.W."/>
            <person name="Grigoriev I.V."/>
            <person name="Nagy L."/>
            <person name="Hibbett D."/>
            <person name="Henrissat B."/>
            <person name="Matheny P.B."/>
            <person name="Labbe J."/>
            <person name="Martin F."/>
        </authorList>
    </citation>
    <scope>NUCLEOTIDE SEQUENCE</scope>
    <source>
        <strain evidence="1">FP105234-sp</strain>
    </source>
</reference>
<reference evidence="1" key="2">
    <citation type="journal article" date="2022" name="New Phytol.">
        <title>Evolutionary transition to the ectomycorrhizal habit in the genomes of a hyperdiverse lineage of mushroom-forming fungi.</title>
        <authorList>
            <person name="Looney B."/>
            <person name="Miyauchi S."/>
            <person name="Morin E."/>
            <person name="Drula E."/>
            <person name="Courty P.E."/>
            <person name="Kohler A."/>
            <person name="Kuo A."/>
            <person name="LaButti K."/>
            <person name="Pangilinan J."/>
            <person name="Lipzen A."/>
            <person name="Riley R."/>
            <person name="Andreopoulos W."/>
            <person name="He G."/>
            <person name="Johnson J."/>
            <person name="Nolan M."/>
            <person name="Tritt A."/>
            <person name="Barry K.W."/>
            <person name="Grigoriev I.V."/>
            <person name="Nagy L.G."/>
            <person name="Hibbett D."/>
            <person name="Henrissat B."/>
            <person name="Matheny P.B."/>
            <person name="Labbe J."/>
            <person name="Martin F.M."/>
        </authorList>
    </citation>
    <scope>NUCLEOTIDE SEQUENCE</scope>
    <source>
        <strain evidence="1">FP105234-sp</strain>
    </source>
</reference>
<organism evidence="1 2">
    <name type="scientific">Auriscalpium vulgare</name>
    <dbReference type="NCBI Taxonomy" id="40419"/>
    <lineage>
        <taxon>Eukaryota</taxon>
        <taxon>Fungi</taxon>
        <taxon>Dikarya</taxon>
        <taxon>Basidiomycota</taxon>
        <taxon>Agaricomycotina</taxon>
        <taxon>Agaricomycetes</taxon>
        <taxon>Russulales</taxon>
        <taxon>Auriscalpiaceae</taxon>
        <taxon>Auriscalpium</taxon>
    </lineage>
</organism>
<evidence type="ECO:0000313" key="1">
    <source>
        <dbReference type="EMBL" id="KAI0052472.1"/>
    </source>
</evidence>
<protein>
    <submittedName>
        <fullName evidence="1">GMC oxidoreductase</fullName>
    </submittedName>
</protein>
<dbReference type="EMBL" id="MU275845">
    <property type="protein sequence ID" value="KAI0052472.1"/>
    <property type="molecule type" value="Genomic_DNA"/>
</dbReference>
<proteinExistence type="predicted"/>
<comment type="caution">
    <text evidence="1">The sequence shown here is derived from an EMBL/GenBank/DDBJ whole genome shotgun (WGS) entry which is preliminary data.</text>
</comment>
<keyword evidence="2" id="KW-1185">Reference proteome</keyword>
<sequence>MAANKLPRAILTSPRDFVAQEYDYVIVGGGTAGLVVAARLTEDPHTRVAVLEAGGYVAPGSEPRIDFITSYGMVFGDPAFDWQLKTVPQEGLSGRVVDETVARVLGGSSMISDVLWQRASKEEYDAWGTVLGNGPKWSFDALQPYFRKAENWTDPPSVNLPGDEADDEGLEKVFGKDGPVQISYNNFYPGVIAPAVAAANALGIKSNSNPNTGDASGFATPARAVDPVTGYRSSALTAYFEPIADRPNLVVLIGAQATKIDFASSKKGKDLVAEGVQFVVDGKEYSVKAKKEVIVAAGTLKTPQLLELSGVGDSKLLKKVGIDTVIDLPGVGENFLDQTYTLTDFVVKPGVISLDHLRNDPSFMAKHQEEFATWHTGALTYDTAATGSTSLQSFLTAQNISSLEALMPSPDDARLSPLQKAQFKFLHDIFQEGKIGWAEFLVLASGGAASVPAPDTSYATPIIFHLYPFSRGYVHITTKDPLAPPEIDPRYFAEEFDVQVHALTTAWMKTWMETPPIADLIVKPNAPSPDDVNTLEQWKAYCRGNAVSTFHPIGTAALAPESLGGVVAPDFKVHHTANLRVVDASVIPLTFSVAPLATVFAIAEKAADEIKAGARAAAPAHRQEL</sequence>
<dbReference type="Proteomes" id="UP000814033">
    <property type="component" value="Unassembled WGS sequence"/>
</dbReference>
<gene>
    <name evidence="1" type="ORF">FA95DRAFT_1601835</name>
</gene>
<accession>A0ACB8S8F2</accession>
<name>A0ACB8S8F2_9AGAM</name>
<evidence type="ECO:0000313" key="2">
    <source>
        <dbReference type="Proteomes" id="UP000814033"/>
    </source>
</evidence>